<dbReference type="PANTHER" id="PTHR43744">
    <property type="entry name" value="ABC TRANSPORTER PERMEASE PROTEIN MG189-RELATED-RELATED"/>
    <property type="match status" value="1"/>
</dbReference>
<evidence type="ECO:0000256" key="7">
    <source>
        <dbReference type="RuleBase" id="RU363032"/>
    </source>
</evidence>
<reference evidence="9" key="1">
    <citation type="submission" date="2019-11" db="EMBL/GenBank/DDBJ databases">
        <authorList>
            <person name="Feng L."/>
        </authorList>
    </citation>
    <scope>NUCLEOTIDE SEQUENCE</scope>
    <source>
        <strain evidence="9">AundefinedLFYP135</strain>
    </source>
</reference>
<dbReference type="InterPro" id="IPR000515">
    <property type="entry name" value="MetI-like"/>
</dbReference>
<proteinExistence type="inferred from homology"/>
<accession>A0A6N2V7P8</accession>
<dbReference type="InterPro" id="IPR035906">
    <property type="entry name" value="MetI-like_sf"/>
</dbReference>
<sequence length="274" mass="30009">MVQNKSTKWILLAVNCVVALCIVLPILYAFSVSLMTPSEIFQYPPRLLPSGLYTQNYTDALRMAPIFRFILNSLFVATVVTIGQLFTGALAAYAFSILEFKGKKAIFMLMLCTMMIPSQAIIIANYLTISGLGMTDSYQALILPYLTSAFCVFNMRQAFLQLPTELNEAAKIDGCSTFRFFISIALPLTKPSLGALGVYTFLQSWNQYLWPLLVTDSKEYRTVQIGMGMLQNAEGNAFGPIMAGVIMVLAPSILAFILGQKQLVAGLTAGAVKG</sequence>
<keyword evidence="3" id="KW-1003">Cell membrane</keyword>
<name>A0A6N2V7P8_9FIRM</name>
<comment type="subcellular location">
    <subcellularLocation>
        <location evidence="1 7">Cell membrane</location>
        <topology evidence="1 7">Multi-pass membrane protein</topology>
    </subcellularLocation>
</comment>
<feature type="transmembrane region" description="Helical" evidence="7">
    <location>
        <begin position="180"/>
        <end position="202"/>
    </location>
</feature>
<evidence type="ECO:0000256" key="5">
    <source>
        <dbReference type="ARBA" id="ARBA00022989"/>
    </source>
</evidence>
<protein>
    <submittedName>
        <fullName evidence="9">L-arabinose transport system permease protein AraQ</fullName>
    </submittedName>
</protein>
<keyword evidence="5 7" id="KW-1133">Transmembrane helix</keyword>
<dbReference type="PROSITE" id="PS50928">
    <property type="entry name" value="ABC_TM1"/>
    <property type="match status" value="1"/>
</dbReference>
<feature type="transmembrane region" description="Helical" evidence="7">
    <location>
        <begin position="107"/>
        <end position="129"/>
    </location>
</feature>
<dbReference type="CDD" id="cd06261">
    <property type="entry name" value="TM_PBP2"/>
    <property type="match status" value="1"/>
</dbReference>
<dbReference type="Pfam" id="PF00528">
    <property type="entry name" value="BPD_transp_1"/>
    <property type="match status" value="1"/>
</dbReference>
<feature type="transmembrane region" description="Helical" evidence="7">
    <location>
        <begin position="69"/>
        <end position="95"/>
    </location>
</feature>
<evidence type="ECO:0000256" key="3">
    <source>
        <dbReference type="ARBA" id="ARBA00022475"/>
    </source>
</evidence>
<keyword evidence="4 7" id="KW-0812">Transmembrane</keyword>
<evidence type="ECO:0000313" key="9">
    <source>
        <dbReference type="EMBL" id="VYT24922.1"/>
    </source>
</evidence>
<feature type="transmembrane region" description="Helical" evidence="7">
    <location>
        <begin position="9"/>
        <end position="30"/>
    </location>
</feature>
<dbReference type="PANTHER" id="PTHR43744:SF8">
    <property type="entry name" value="SN-GLYCEROL-3-PHOSPHATE TRANSPORT SYSTEM PERMEASE PROTEIN UGPE"/>
    <property type="match status" value="1"/>
</dbReference>
<feature type="domain" description="ABC transmembrane type-1" evidence="8">
    <location>
        <begin position="70"/>
        <end position="259"/>
    </location>
</feature>
<gene>
    <name evidence="9" type="primary">araQ_2</name>
    <name evidence="9" type="ORF">AULFYP135_02267</name>
</gene>
<dbReference type="AlphaFoldDB" id="A0A6N2V7P8"/>
<dbReference type="Gene3D" id="1.10.3720.10">
    <property type="entry name" value="MetI-like"/>
    <property type="match status" value="1"/>
</dbReference>
<evidence type="ECO:0000256" key="6">
    <source>
        <dbReference type="ARBA" id="ARBA00023136"/>
    </source>
</evidence>
<dbReference type="SUPFAM" id="SSF161098">
    <property type="entry name" value="MetI-like"/>
    <property type="match status" value="1"/>
</dbReference>
<dbReference type="GO" id="GO:0005886">
    <property type="term" value="C:plasma membrane"/>
    <property type="evidence" value="ECO:0007669"/>
    <property type="project" value="UniProtKB-SubCell"/>
</dbReference>
<evidence type="ECO:0000259" key="8">
    <source>
        <dbReference type="PROSITE" id="PS50928"/>
    </source>
</evidence>
<evidence type="ECO:0000256" key="2">
    <source>
        <dbReference type="ARBA" id="ARBA00022448"/>
    </source>
</evidence>
<dbReference type="EMBL" id="CACRSL010000005">
    <property type="protein sequence ID" value="VYT24922.1"/>
    <property type="molecule type" value="Genomic_DNA"/>
</dbReference>
<evidence type="ECO:0000256" key="4">
    <source>
        <dbReference type="ARBA" id="ARBA00022692"/>
    </source>
</evidence>
<comment type="similarity">
    <text evidence="7">Belongs to the binding-protein-dependent transport system permease family.</text>
</comment>
<feature type="transmembrane region" description="Helical" evidence="7">
    <location>
        <begin position="237"/>
        <end position="258"/>
    </location>
</feature>
<dbReference type="GO" id="GO:0055085">
    <property type="term" value="P:transmembrane transport"/>
    <property type="evidence" value="ECO:0007669"/>
    <property type="project" value="InterPro"/>
</dbReference>
<organism evidence="9">
    <name type="scientific">uncultured Anaerotruncus sp</name>
    <dbReference type="NCBI Taxonomy" id="905011"/>
    <lineage>
        <taxon>Bacteria</taxon>
        <taxon>Bacillati</taxon>
        <taxon>Bacillota</taxon>
        <taxon>Clostridia</taxon>
        <taxon>Eubacteriales</taxon>
        <taxon>Oscillospiraceae</taxon>
        <taxon>Anaerotruncus</taxon>
        <taxon>environmental samples</taxon>
    </lineage>
</organism>
<keyword evidence="2 7" id="KW-0813">Transport</keyword>
<keyword evidence="6 7" id="KW-0472">Membrane</keyword>
<evidence type="ECO:0000256" key="1">
    <source>
        <dbReference type="ARBA" id="ARBA00004651"/>
    </source>
</evidence>